<sequence length="43" mass="4653">METYLRGASNIYSPAVTSFLPIMLSEQNGDPLVQAVIENKAAL</sequence>
<evidence type="ECO:0000313" key="2">
    <source>
        <dbReference type="Proteomes" id="UP000010523"/>
    </source>
</evidence>
<evidence type="ECO:0000313" key="1">
    <source>
        <dbReference type="EMBL" id="EIJ78550.1"/>
    </source>
</evidence>
<organism evidence="1 2">
    <name type="scientific">Bacillus methanolicus PB1</name>
    <dbReference type="NCBI Taxonomy" id="997296"/>
    <lineage>
        <taxon>Bacteria</taxon>
        <taxon>Bacillati</taxon>
        <taxon>Bacillota</taxon>
        <taxon>Bacilli</taxon>
        <taxon>Bacillales</taxon>
        <taxon>Bacillaceae</taxon>
        <taxon>Bacillus</taxon>
    </lineage>
</organism>
<gene>
    <name evidence="1" type="ORF">PB1_13369</name>
</gene>
<proteinExistence type="predicted"/>
<reference evidence="1 2" key="1">
    <citation type="journal article" date="2012" name="Appl. Environ. Microbiol.">
        <title>Genome Sequence of Thermotolerant Bacillus methanolicus: Features and Regulation Related to Methylotrophy and Production of L-Lysine and L-Glutamate from Methanol.</title>
        <authorList>
            <person name="Heggeset T.M."/>
            <person name="Krog A."/>
            <person name="Balzer S."/>
            <person name="Wentzel A."/>
            <person name="Ellingsen T.E."/>
            <person name="Brautaset T."/>
        </authorList>
    </citation>
    <scope>NUCLEOTIDE SEQUENCE [LARGE SCALE GENOMIC DNA]</scope>
    <source>
        <strain evidence="1 2">PB1</strain>
    </source>
</reference>
<comment type="caution">
    <text evidence="1">The sequence shown here is derived from an EMBL/GenBank/DDBJ whole genome shotgun (WGS) entry which is preliminary data.</text>
</comment>
<dbReference type="Proteomes" id="UP000010523">
    <property type="component" value="Unassembled WGS sequence"/>
</dbReference>
<keyword evidence="2" id="KW-1185">Reference proteome</keyword>
<name>I3DWC9_BACMT</name>
<protein>
    <submittedName>
        <fullName evidence="1">Uncharacterized protein</fullName>
    </submittedName>
</protein>
<dbReference type="STRING" id="997296.PB1_13369"/>
<accession>I3DWC9</accession>
<dbReference type="PATRIC" id="fig|997296.3.peg.2823"/>
<dbReference type="EMBL" id="AFEU01000003">
    <property type="protein sequence ID" value="EIJ78550.1"/>
    <property type="molecule type" value="Genomic_DNA"/>
</dbReference>
<dbReference type="AlphaFoldDB" id="I3DWC9"/>